<evidence type="ECO:0000313" key="2">
    <source>
        <dbReference type="Proteomes" id="UP001158048"/>
    </source>
</evidence>
<name>A0ACD2UDD7_9PSED</name>
<reference evidence="1" key="1">
    <citation type="submission" date="2017-05" db="EMBL/GenBank/DDBJ databases">
        <authorList>
            <person name="Varghese N."/>
            <person name="Submissions S."/>
        </authorList>
    </citation>
    <scope>NUCLEOTIDE SEQUENCE</scope>
    <source>
        <strain evidence="1">LMG 28168</strain>
    </source>
</reference>
<proteinExistence type="predicted"/>
<sequence>MRSALALILAILIVGCSKPVSFDQAEKMSSGSARTEAYIALADQGDYRAQLRLGGIFRNSDPEKSAKYFKQASDAGDIDALYFLGVDYLNGNGVPQSRPDGIKMLQAAANRGSVSSMEMLGGVFSRLCQNSRDKSDGGLAEQYYQSAFLHGSKASAVLLWGLYAAGPMEDTYKHAVWSEVTHALSSSSQRDPYSSLAVEQNANELVPKAKAEVINWYARFNSKPRVKTFLDLNRVYDKSL</sequence>
<protein>
    <submittedName>
        <fullName evidence="1">Sel1 repeat-containing protein</fullName>
    </submittedName>
</protein>
<gene>
    <name evidence="1" type="ORF">SAMN04488483_5423</name>
</gene>
<dbReference type="Proteomes" id="UP001158048">
    <property type="component" value="Unassembled WGS sequence"/>
</dbReference>
<evidence type="ECO:0000313" key="1">
    <source>
        <dbReference type="EMBL" id="SMQ30425.1"/>
    </source>
</evidence>
<organism evidence="1 2">
    <name type="scientific">Pseudomonas helmanticensis</name>
    <dbReference type="NCBI Taxonomy" id="1471381"/>
    <lineage>
        <taxon>Bacteria</taxon>
        <taxon>Pseudomonadati</taxon>
        <taxon>Pseudomonadota</taxon>
        <taxon>Gammaproteobacteria</taxon>
        <taxon>Pseudomonadales</taxon>
        <taxon>Pseudomonadaceae</taxon>
        <taxon>Pseudomonas</taxon>
    </lineage>
</organism>
<keyword evidence="2" id="KW-1185">Reference proteome</keyword>
<comment type="caution">
    <text evidence="1">The sequence shown here is derived from an EMBL/GenBank/DDBJ whole genome shotgun (WGS) entry which is preliminary data.</text>
</comment>
<dbReference type="EMBL" id="FXUY01000002">
    <property type="protein sequence ID" value="SMQ30425.1"/>
    <property type="molecule type" value="Genomic_DNA"/>
</dbReference>
<accession>A0ACD2UDD7</accession>